<dbReference type="InterPro" id="IPR039561">
    <property type="entry name" value="Peptidase_M15C"/>
</dbReference>
<dbReference type="EMBL" id="PQNY01000023">
    <property type="protein sequence ID" value="POS00771.1"/>
    <property type="molecule type" value="Genomic_DNA"/>
</dbReference>
<dbReference type="OrthoDB" id="9799970at2"/>
<proteinExistence type="predicted"/>
<dbReference type="SUPFAM" id="SSF55166">
    <property type="entry name" value="Hedgehog/DD-peptidase"/>
    <property type="match status" value="1"/>
</dbReference>
<evidence type="ECO:0000313" key="2">
    <source>
        <dbReference type="EMBL" id="POS00771.1"/>
    </source>
</evidence>
<dbReference type="GO" id="GO:0008233">
    <property type="term" value="F:peptidase activity"/>
    <property type="evidence" value="ECO:0007669"/>
    <property type="project" value="InterPro"/>
</dbReference>
<gene>
    <name evidence="2" type="ORF">Q361_1236</name>
</gene>
<accession>A0A2S4N508</accession>
<dbReference type="InterPro" id="IPR009045">
    <property type="entry name" value="Zn_M74/Hedgehog-like"/>
</dbReference>
<name>A0A2S4N508_9FLAO</name>
<sequence>MNKPTTDKIAKLHPSVRQEVTKIIQECNTALTGRAKVRITQGLRTFKEQEELYALGRTKVNPAGKTPKKPMGNKVTNAKAGQSVHNYGFAVDICLIIDGKTASWDTKKDWDNDQVADWYECVKIFAKYGWEWGGNWKTIKDLPHFDKRGFNSWRKLYKLKKDKTVM</sequence>
<evidence type="ECO:0000259" key="1">
    <source>
        <dbReference type="Pfam" id="PF13539"/>
    </source>
</evidence>
<feature type="domain" description="Peptidase M15C" evidence="1">
    <location>
        <begin position="77"/>
        <end position="146"/>
    </location>
</feature>
<dbReference type="CDD" id="cd14845">
    <property type="entry name" value="L-Ala-D-Glu_peptidase_like"/>
    <property type="match status" value="1"/>
</dbReference>
<dbReference type="RefSeq" id="WP_103727017.1">
    <property type="nucleotide sequence ID" value="NZ_PQNY01000023.1"/>
</dbReference>
<dbReference type="AlphaFoldDB" id="A0A2S4N508"/>
<dbReference type="Proteomes" id="UP000237056">
    <property type="component" value="Unassembled WGS sequence"/>
</dbReference>
<evidence type="ECO:0000313" key="3">
    <source>
        <dbReference type="Proteomes" id="UP000237056"/>
    </source>
</evidence>
<protein>
    <submittedName>
        <fullName evidence="2">Peptidoglycan L-alanyl-D-glutamate endopeptidase CwlK</fullName>
    </submittedName>
</protein>
<keyword evidence="3" id="KW-1185">Reference proteome</keyword>
<reference evidence="2 3" key="1">
    <citation type="submission" date="2018-01" db="EMBL/GenBank/DDBJ databases">
        <title>Genomic Encyclopedia of Type Strains, Phase I: the one thousand microbial genomes (KMG-I) project.</title>
        <authorList>
            <person name="Goeker M."/>
        </authorList>
    </citation>
    <scope>NUCLEOTIDE SEQUENCE [LARGE SCALE GENOMIC DNA]</scope>
    <source>
        <strain evidence="2 3">DSM 17960</strain>
    </source>
</reference>
<comment type="caution">
    <text evidence="2">The sequence shown here is derived from an EMBL/GenBank/DDBJ whole genome shotgun (WGS) entry which is preliminary data.</text>
</comment>
<organism evidence="2 3">
    <name type="scientific">Flavobacterium croceum DSM 17960</name>
    <dbReference type="NCBI Taxonomy" id="1121886"/>
    <lineage>
        <taxon>Bacteria</taxon>
        <taxon>Pseudomonadati</taxon>
        <taxon>Bacteroidota</taxon>
        <taxon>Flavobacteriia</taxon>
        <taxon>Flavobacteriales</taxon>
        <taxon>Flavobacteriaceae</taxon>
        <taxon>Flavobacterium</taxon>
    </lineage>
</organism>
<dbReference type="Gene3D" id="3.30.1380.10">
    <property type="match status" value="1"/>
</dbReference>
<dbReference type="Pfam" id="PF13539">
    <property type="entry name" value="Peptidase_M15_4"/>
    <property type="match status" value="1"/>
</dbReference>